<dbReference type="AlphaFoldDB" id="D6A9W7"/>
<organism evidence="2 3">
    <name type="scientific">Streptomyces viridosporus (strain ATCC 14672 / DSM 40746 / JCM 4963 / KCTC 9882 / NRRL B-12104 / FH 1290)</name>
    <name type="common">Streptomyces ghanaensis</name>
    <dbReference type="NCBI Taxonomy" id="566461"/>
    <lineage>
        <taxon>Bacteria</taxon>
        <taxon>Bacillati</taxon>
        <taxon>Actinomycetota</taxon>
        <taxon>Actinomycetes</taxon>
        <taxon>Kitasatosporales</taxon>
        <taxon>Streptomycetaceae</taxon>
        <taxon>Streptomyces</taxon>
    </lineage>
</organism>
<reference evidence="3" key="1">
    <citation type="submission" date="2008-12" db="EMBL/GenBank/DDBJ databases">
        <title>Annotation of Streptomyces ghanaensis ATCC 14672.</title>
        <authorList>
            <consortium name="The Broad Institute Genome Sequencing Platform"/>
            <consortium name="Broad Institute Microbial Sequencing Center"/>
            <person name="Fischbach M."/>
            <person name="Ward D."/>
            <person name="Young S."/>
            <person name="Kodira C.D."/>
            <person name="Zeng Q."/>
            <person name="Koehrsen M."/>
            <person name="Godfrey P."/>
            <person name="Alvarado L."/>
            <person name="Berlin A.M."/>
            <person name="Borenstein D."/>
            <person name="Chen Z."/>
            <person name="Engels R."/>
            <person name="Freedman E."/>
            <person name="Gellesch M."/>
            <person name="Goldberg J."/>
            <person name="Griggs A."/>
            <person name="Gujja S."/>
            <person name="Heiman D.I."/>
            <person name="Hepburn T.A."/>
            <person name="Howarth C."/>
            <person name="Jen D."/>
            <person name="Larson L."/>
            <person name="Lewis B."/>
            <person name="Mehta T."/>
            <person name="Park D."/>
            <person name="Pearson M."/>
            <person name="Roberts A."/>
            <person name="Saif S."/>
            <person name="Shea T.D."/>
            <person name="Shenoy N."/>
            <person name="Sisk P."/>
            <person name="Stolte C."/>
            <person name="Sykes S.N."/>
            <person name="Walk T."/>
            <person name="White J."/>
            <person name="Yandava C."/>
            <person name="Straight P."/>
            <person name="Clardy J."/>
            <person name="Hung D."/>
            <person name="Kolter R."/>
            <person name="Mekalanos J."/>
            <person name="Walker S."/>
            <person name="Walsh C.T."/>
            <person name="Wieland B.L.C."/>
            <person name="Ilzarbe M."/>
            <person name="Galagan J."/>
            <person name="Nusbaum C."/>
            <person name="Birren B."/>
        </authorList>
    </citation>
    <scope>NUCLEOTIDE SEQUENCE [LARGE SCALE GENOMIC DNA]</scope>
    <source>
        <strain evidence="3">ATCC 14672 / DSM 40746 / JCM 4963 / KCTC 9882 / NRRL B-12104 / FH 1290</strain>
    </source>
</reference>
<dbReference type="eggNOG" id="ENOG5030I2V">
    <property type="taxonomic scope" value="Bacteria"/>
</dbReference>
<gene>
    <name evidence="2" type="ORF">SSFG_07297</name>
</gene>
<evidence type="ECO:0000313" key="3">
    <source>
        <dbReference type="Proteomes" id="UP000003824"/>
    </source>
</evidence>
<evidence type="ECO:0000313" key="2">
    <source>
        <dbReference type="EMBL" id="EFE72062.2"/>
    </source>
</evidence>
<protein>
    <submittedName>
        <fullName evidence="2">InsA</fullName>
    </submittedName>
</protein>
<proteinExistence type="predicted"/>
<dbReference type="EMBL" id="DS999641">
    <property type="protein sequence ID" value="EFE72062.2"/>
    <property type="molecule type" value="Genomic_DNA"/>
</dbReference>
<name>D6A9W7_STRV1</name>
<accession>D6A9W7</accession>
<sequence length="74" mass="8477">MQDVRPDVWSAELEEVLVRVGHRFGRMDLRRQMRAYIHGLLGPVGRKNSPRRGQPPGSWPNTQATAPLRVCRIC</sequence>
<dbReference type="Proteomes" id="UP000003824">
    <property type="component" value="Unassembled WGS sequence"/>
</dbReference>
<feature type="region of interest" description="Disordered" evidence="1">
    <location>
        <begin position="42"/>
        <end position="64"/>
    </location>
</feature>
<evidence type="ECO:0000256" key="1">
    <source>
        <dbReference type="SAM" id="MobiDB-lite"/>
    </source>
</evidence>